<evidence type="ECO:0000256" key="9">
    <source>
        <dbReference type="ARBA" id="ARBA00023204"/>
    </source>
</evidence>
<comment type="caution">
    <text evidence="13">The sequence shown here is derived from an EMBL/GenBank/DDBJ whole genome shotgun (WGS) entry which is preliminary data.</text>
</comment>
<keyword evidence="1 10" id="KW-0540">Nuclease</keyword>
<dbReference type="InterPro" id="IPR027417">
    <property type="entry name" value="P-loop_NTPase"/>
</dbReference>
<dbReference type="EMBL" id="AJAT01000011">
    <property type="protein sequence ID" value="EOL46109.1"/>
    <property type="molecule type" value="Genomic_DNA"/>
</dbReference>
<evidence type="ECO:0000256" key="1">
    <source>
        <dbReference type="ARBA" id="ARBA00022722"/>
    </source>
</evidence>
<comment type="function">
    <text evidence="10">The heterodimer acts as both an ATP-dependent DNA helicase and an ATP-dependent, dual-direction single-stranded exonuclease. Recognizes the chi site generating a DNA molecule suitable for the initiation of homologous recombination. This subunit has 5' -&gt; 3' nuclease activity but not helicase activity.</text>
</comment>
<keyword evidence="7 10" id="KW-0067">ATP-binding</keyword>
<dbReference type="InterPro" id="IPR014141">
    <property type="entry name" value="DNA_helicase_suRexB"/>
</dbReference>
<dbReference type="InterPro" id="IPR038726">
    <property type="entry name" value="PDDEXK_AddAB-type"/>
</dbReference>
<dbReference type="Proteomes" id="UP000013785">
    <property type="component" value="Unassembled WGS sequence"/>
</dbReference>
<dbReference type="HOGENOM" id="CLU_007838_0_0_9"/>
<dbReference type="GO" id="GO:0016817">
    <property type="term" value="F:hydrolase activity, acting on acid anhydrides"/>
    <property type="evidence" value="ECO:0007669"/>
    <property type="project" value="InterPro"/>
</dbReference>
<evidence type="ECO:0000256" key="8">
    <source>
        <dbReference type="ARBA" id="ARBA00023125"/>
    </source>
</evidence>
<dbReference type="Gene3D" id="3.40.50.300">
    <property type="entry name" value="P-loop containing nucleotide triphosphate hydrolases"/>
    <property type="match status" value="4"/>
</dbReference>
<reference evidence="13 14" key="1">
    <citation type="submission" date="2013-02" db="EMBL/GenBank/DDBJ databases">
        <title>The Genome Sequence of Enterococcus phoeniculicola BAA-412.</title>
        <authorList>
            <consortium name="The Broad Institute Genome Sequencing Platform"/>
            <consortium name="The Broad Institute Genome Sequencing Center for Infectious Disease"/>
            <person name="Earl A.M."/>
            <person name="Gilmore M.S."/>
            <person name="Lebreton F."/>
            <person name="Walker B."/>
            <person name="Young S.K."/>
            <person name="Zeng Q."/>
            <person name="Gargeya S."/>
            <person name="Fitzgerald M."/>
            <person name="Haas B."/>
            <person name="Abouelleil A."/>
            <person name="Alvarado L."/>
            <person name="Arachchi H.M."/>
            <person name="Berlin A.M."/>
            <person name="Chapman S.B."/>
            <person name="Dewar J."/>
            <person name="Goldberg J."/>
            <person name="Griggs A."/>
            <person name="Gujja S."/>
            <person name="Hansen M."/>
            <person name="Howarth C."/>
            <person name="Imamovic A."/>
            <person name="Larimer J."/>
            <person name="McCowan C."/>
            <person name="Murphy C."/>
            <person name="Neiman D."/>
            <person name="Pearson M."/>
            <person name="Priest M."/>
            <person name="Roberts A."/>
            <person name="Saif S."/>
            <person name="Shea T."/>
            <person name="Sisk P."/>
            <person name="Sykes S."/>
            <person name="Wortman J."/>
            <person name="Nusbaum C."/>
            <person name="Birren B."/>
        </authorList>
    </citation>
    <scope>NUCLEOTIDE SEQUENCE [LARGE SCALE GENOMIC DNA]</scope>
    <source>
        <strain evidence="13 14">ATCC BAA-412</strain>
    </source>
</reference>
<evidence type="ECO:0000313" key="13">
    <source>
        <dbReference type="EMBL" id="EOL46109.1"/>
    </source>
</evidence>
<dbReference type="Pfam" id="PF21445">
    <property type="entry name" value="ADDB_N"/>
    <property type="match status" value="1"/>
</dbReference>
<feature type="binding site" evidence="10">
    <location>
        <position position="1142"/>
    </location>
    <ligand>
        <name>[4Fe-4S] cluster</name>
        <dbReference type="ChEBI" id="CHEBI:49883"/>
    </ligand>
</feature>
<keyword evidence="2 10" id="KW-0547">Nucleotide-binding</keyword>
<dbReference type="GO" id="GO:0003690">
    <property type="term" value="F:double-stranded DNA binding"/>
    <property type="evidence" value="ECO:0007669"/>
    <property type="project" value="UniProtKB-UniRule"/>
</dbReference>
<name>R3TWY0_9ENTE</name>
<dbReference type="PATRIC" id="fig|1158610.3.peg.893"/>
<dbReference type="AlphaFoldDB" id="R3TWY0"/>
<dbReference type="Pfam" id="PF12705">
    <property type="entry name" value="PDDEXK_1"/>
    <property type="match status" value="1"/>
</dbReference>
<dbReference type="GO" id="GO:0005524">
    <property type="term" value="F:ATP binding"/>
    <property type="evidence" value="ECO:0007669"/>
    <property type="project" value="UniProtKB-UniRule"/>
</dbReference>
<evidence type="ECO:0000259" key="12">
    <source>
        <dbReference type="Pfam" id="PF21445"/>
    </source>
</evidence>
<evidence type="ECO:0000256" key="3">
    <source>
        <dbReference type="ARBA" id="ARBA00022763"/>
    </source>
</evidence>
<accession>R3TWY0</accession>
<feature type="binding site" evidence="10">
    <location>
        <position position="1136"/>
    </location>
    <ligand>
        <name>[4Fe-4S] cluster</name>
        <dbReference type="ChEBI" id="CHEBI:49883"/>
    </ligand>
</feature>
<feature type="domain" description="ATP-dependent helicase/deoxyribonuclease subunit B N-terminal" evidence="12">
    <location>
        <begin position="5"/>
        <end position="288"/>
    </location>
</feature>
<dbReference type="InterPro" id="IPR011604">
    <property type="entry name" value="PDDEXK-like_dom_sf"/>
</dbReference>
<comment type="miscellaneous">
    <text evidence="10">Despite having helicase-like domains, this subunit does not have helicase activity.</text>
</comment>
<evidence type="ECO:0000256" key="10">
    <source>
        <dbReference type="HAMAP-Rule" id="MF_01453"/>
    </source>
</evidence>
<keyword evidence="3 10" id="KW-0227">DNA damage</keyword>
<keyword evidence="9 10" id="KW-0234">DNA repair</keyword>
<keyword evidence="6 10" id="KW-0269">Exonuclease</keyword>
<sequence>MSLQFIIGSANHNHQASLIEEANEWLSKNPKNEVYFLVPNYNKFEQEQEILSKLRHSKKLTAISTTKVQVFSFYRLAWFFLQQTTLLSGNELSEAGAAMIFRQILEKEQENLTVFRGEVNKTGFIQQLYSLYTELKSGNITPEDLQITYTNPKAKQLDEQLKLTDLSYLFSKFEEELLNRDIHSPDVLDLLMSYLPTIDLTHTKFIVSGFSHFNAQEHQLVSTLMTYGHLSIALILDVGYPAEKPQPLNLFRETGEVYYRLRQVAAERGIQTFIDKVAPVKQKIEEFDALNNLWIATQNQEKFQKKQFNHTQAIQIWRAETPTVEIQHIAVEIRRLVSEEHYRYRDIQLLTGDVDLYKHLIEPVFTQMDIPCYIDEDQLMEQHPLVEFLNSLFAIDRYQFRLADIFRFLRTELFLPNSDSDTWLKQRDNFRRKVDITENISLAYNFQGSFWTRERDWHFISYDFESETLNESESLETLSNEIRKLIQNRLPEFFKTIKKAKTGNEAAVFLYKFLIASGVETQLIAWRDQEVARGNLEAARNHEQTWNAFIDLLDEYVTIYGRESFDWRAFQDILSSGLENLSYGKIPTAIDQVQVNKLDLARIDQAKITFAIGLNDQIFPGHSETKGLLTSEERQLLNERLEDNQYLVDASSQSMSQKPFQAYLVFLSASEKLYLTYSANYDTQKNLRLSPYVSRINDYLGIPIQEKISLHLTSELSQFVGTYRSLISSLNTLYRLSDEEKVNIPLNWQTIEKKLKNSSYAPLAEKVFSSRSYQNIPVSLSADLAEKLYGEDLYASISRMESFYNCQYKYFANFGLKLKERELYGLTPAATGDFYHEALDQFFKLLFSKDLLLTDLNEEQRSAFAEEVLKNVFGEIRFEILASSARMNYIRHQLSQTIQKVAWALQKQSQRTNMSPLQTEILFGQIAGEKGIPGIELPLNNGGKLHLRGKIDRLDVAKNENQTWLSVIDYKSSGRSFDITEAYYGLAMQLLTYLDVALMDATRLTGQAKESIHPAGAFYLHVHNPVLTSENSIEKETLKKYSYDGLFVDEPELFSTLDNSLEAKESSLLYPIKKNAKDLYQKNALSKDKFFTEDELAKFMEHNRKNMKEAGNSITSGEIQLNPSYKDKQRIACQYCPFRSICTFDVMLKENNYHRLEKLTKEEALQKIQEEQTKATDEGGNKHG</sequence>
<keyword evidence="10" id="KW-0004">4Fe-4S</keyword>
<evidence type="ECO:0000256" key="2">
    <source>
        <dbReference type="ARBA" id="ARBA00022741"/>
    </source>
</evidence>
<dbReference type="GO" id="GO:0051539">
    <property type="term" value="F:4 iron, 4 sulfur cluster binding"/>
    <property type="evidence" value="ECO:0007669"/>
    <property type="project" value="UniProtKB-KW"/>
</dbReference>
<evidence type="ECO:0000256" key="5">
    <source>
        <dbReference type="ARBA" id="ARBA00022806"/>
    </source>
</evidence>
<evidence type="ECO:0000313" key="14">
    <source>
        <dbReference type="Proteomes" id="UP000013785"/>
    </source>
</evidence>
<keyword evidence="5 10" id="KW-0347">Helicase</keyword>
<dbReference type="eggNOG" id="COG3857">
    <property type="taxonomic scope" value="Bacteria"/>
</dbReference>
<gene>
    <name evidence="10" type="primary">rexB</name>
    <name evidence="13" type="ORF">UC3_00915</name>
</gene>
<evidence type="ECO:0000256" key="6">
    <source>
        <dbReference type="ARBA" id="ARBA00022839"/>
    </source>
</evidence>
<dbReference type="GO" id="GO:0046872">
    <property type="term" value="F:metal ion binding"/>
    <property type="evidence" value="ECO:0007669"/>
    <property type="project" value="UniProtKB-KW"/>
</dbReference>
<keyword evidence="14" id="KW-1185">Reference proteome</keyword>
<evidence type="ECO:0000256" key="7">
    <source>
        <dbReference type="ARBA" id="ARBA00022840"/>
    </source>
</evidence>
<comment type="cofactor">
    <cofactor evidence="10">
        <name>[4Fe-4S] cluster</name>
        <dbReference type="ChEBI" id="CHEBI:49883"/>
    </cofactor>
    <text evidence="10">Binds 1 [4Fe-4S] cluster.</text>
</comment>
<dbReference type="SUPFAM" id="SSF52540">
    <property type="entry name" value="P-loop containing nucleoside triphosphate hydrolases"/>
    <property type="match status" value="1"/>
</dbReference>
<dbReference type="EC" id="3.1.-.-" evidence="10"/>
<dbReference type="PANTHER" id="PTHR30591:SF1">
    <property type="entry name" value="RECBCD ENZYME SUBUNIT RECC"/>
    <property type="match status" value="1"/>
</dbReference>
<dbReference type="GO" id="GO:0008409">
    <property type="term" value="F:5'-3' exonuclease activity"/>
    <property type="evidence" value="ECO:0007669"/>
    <property type="project" value="UniProtKB-UniRule"/>
</dbReference>
<dbReference type="GO" id="GO:0004386">
    <property type="term" value="F:helicase activity"/>
    <property type="evidence" value="ECO:0007669"/>
    <property type="project" value="UniProtKB-KW"/>
</dbReference>
<proteinExistence type="inferred from homology"/>
<evidence type="ECO:0000256" key="4">
    <source>
        <dbReference type="ARBA" id="ARBA00022801"/>
    </source>
</evidence>
<evidence type="ECO:0000259" key="11">
    <source>
        <dbReference type="Pfam" id="PF12705"/>
    </source>
</evidence>
<keyword evidence="10" id="KW-0411">Iron-sulfur</keyword>
<dbReference type="STRING" id="154621.RV11_GL001165"/>
<keyword evidence="8 10" id="KW-0238">DNA-binding</keyword>
<dbReference type="OrthoDB" id="9758506at2"/>
<feature type="binding site" evidence="10">
    <location>
        <position position="806"/>
    </location>
    <ligand>
        <name>[4Fe-4S] cluster</name>
        <dbReference type="ChEBI" id="CHEBI:49883"/>
    </ligand>
</feature>
<comment type="subunit">
    <text evidence="10">Heterodimer of AddA and RexB.</text>
</comment>
<dbReference type="HAMAP" id="MF_01453">
    <property type="entry name" value="AddB_type2"/>
    <property type="match status" value="1"/>
</dbReference>
<organism evidence="13 14">
    <name type="scientific">Enterococcus phoeniculicola ATCC BAA-412</name>
    <dbReference type="NCBI Taxonomy" id="1158610"/>
    <lineage>
        <taxon>Bacteria</taxon>
        <taxon>Bacillati</taxon>
        <taxon>Bacillota</taxon>
        <taxon>Bacilli</taxon>
        <taxon>Lactobacillales</taxon>
        <taxon>Enterococcaceae</taxon>
        <taxon>Enterococcus</taxon>
    </lineage>
</organism>
<keyword evidence="10" id="KW-0479">Metal-binding</keyword>
<dbReference type="InterPro" id="IPR049035">
    <property type="entry name" value="ADDB_N"/>
</dbReference>
<dbReference type="PANTHER" id="PTHR30591">
    <property type="entry name" value="RECBCD ENZYME SUBUNIT RECC"/>
    <property type="match status" value="1"/>
</dbReference>
<dbReference type="Gene3D" id="3.90.320.10">
    <property type="match status" value="1"/>
</dbReference>
<feature type="domain" description="PD-(D/E)XK endonuclease-like" evidence="11">
    <location>
        <begin position="795"/>
        <end position="1142"/>
    </location>
</feature>
<keyword evidence="10" id="KW-0408">Iron</keyword>
<keyword evidence="4 10" id="KW-0378">Hydrolase</keyword>
<dbReference type="RefSeq" id="WP_010767587.1">
    <property type="nucleotide sequence ID" value="NZ_ASWE01000002.1"/>
</dbReference>
<dbReference type="GO" id="GO:0000724">
    <property type="term" value="P:double-strand break repair via homologous recombination"/>
    <property type="evidence" value="ECO:0007669"/>
    <property type="project" value="UniProtKB-UniRule"/>
</dbReference>
<comment type="cofactor">
    <cofactor evidence="10">
        <name>Mg(2+)</name>
        <dbReference type="ChEBI" id="CHEBI:18420"/>
    </cofactor>
</comment>
<comment type="similarity">
    <text evidence="10">Belongs to the helicase family. AddB/RexB type 2 subfamily.</text>
</comment>
<protein>
    <recommendedName>
        <fullName evidence="10">ATP-dependent helicase/deoxyribonuclease subunit B</fullName>
        <ecNumber evidence="10">3.1.-.-</ecNumber>
    </recommendedName>
    <alternativeName>
        <fullName evidence="10">ATP-dependent helicase/nuclease subunit RexB</fullName>
    </alternativeName>
</protein>